<dbReference type="Gene3D" id="3.30.420.40">
    <property type="match status" value="2"/>
</dbReference>
<dbReference type="InterPro" id="IPR043129">
    <property type="entry name" value="ATPase_NBD"/>
</dbReference>
<gene>
    <name evidence="1" type="ORF">C9374_002471</name>
</gene>
<sequence>MQRTLGNATMGLHALPLAQHGNLEKVQHDLGVTGLVIDCGYSECRVVPVLFGSILSMCVEILPIGSKHVLRNLKELLCGDVASSTNIDNHQEHLMLEDVLSRLCFCSYPSADNNDSNSQTIIYKYSVGSVEIPVTHKTRTKSCEFIFEPLTRAIIECVKRLETEARGQVLRNVIVCGGLSELNGFKQRLIAVLNKHVLAQDFGSNKNWLKHMGINTFNPTRSSLLNWYGASIAFSHYSYAQSKTIKHDQ</sequence>
<comment type="caution">
    <text evidence="1">The sequence shown here is derived from an EMBL/GenBank/DDBJ whole genome shotgun (WGS) entry which is preliminary data.</text>
</comment>
<dbReference type="Gene3D" id="3.90.640.10">
    <property type="entry name" value="Actin, Chain A, domain 4"/>
    <property type="match status" value="1"/>
</dbReference>
<keyword evidence="2" id="KW-1185">Reference proteome</keyword>
<name>A0AA88KQS3_NAELO</name>
<dbReference type="SUPFAM" id="SSF53067">
    <property type="entry name" value="Actin-like ATPase domain"/>
    <property type="match status" value="1"/>
</dbReference>
<evidence type="ECO:0000313" key="2">
    <source>
        <dbReference type="Proteomes" id="UP000816034"/>
    </source>
</evidence>
<accession>A0AA88KQS3</accession>
<dbReference type="InterPro" id="IPR004000">
    <property type="entry name" value="Actin"/>
</dbReference>
<evidence type="ECO:0000313" key="1">
    <source>
        <dbReference type="EMBL" id="KAG2386727.1"/>
    </source>
</evidence>
<dbReference type="Pfam" id="PF00022">
    <property type="entry name" value="Actin"/>
    <property type="match status" value="1"/>
</dbReference>
<dbReference type="Proteomes" id="UP000816034">
    <property type="component" value="Unassembled WGS sequence"/>
</dbReference>
<protein>
    <recommendedName>
        <fullName evidence="3">Actin-related protein</fullName>
    </recommendedName>
</protein>
<proteinExistence type="predicted"/>
<dbReference type="AlphaFoldDB" id="A0AA88KQS3"/>
<dbReference type="GeneID" id="68094927"/>
<dbReference type="EMBL" id="PYSW02000015">
    <property type="protein sequence ID" value="KAG2386727.1"/>
    <property type="molecule type" value="Genomic_DNA"/>
</dbReference>
<evidence type="ECO:0008006" key="3">
    <source>
        <dbReference type="Google" id="ProtNLM"/>
    </source>
</evidence>
<reference evidence="1 2" key="1">
    <citation type="journal article" date="2018" name="BMC Genomics">
        <title>The genome of Naegleria lovaniensis, the basis for a comparative approach to unravel pathogenicity factors of the human pathogenic amoeba N. fowleri.</title>
        <authorList>
            <person name="Liechti N."/>
            <person name="Schurch N."/>
            <person name="Bruggmann R."/>
            <person name="Wittwer M."/>
        </authorList>
    </citation>
    <scope>NUCLEOTIDE SEQUENCE [LARGE SCALE GENOMIC DNA]</scope>
    <source>
        <strain evidence="1 2">ATCC 30569</strain>
    </source>
</reference>
<dbReference type="RefSeq" id="XP_044550719.1">
    <property type="nucleotide sequence ID" value="XM_044691893.1"/>
</dbReference>
<dbReference type="PANTHER" id="PTHR11937">
    <property type="entry name" value="ACTIN"/>
    <property type="match status" value="1"/>
</dbReference>
<organism evidence="1 2">
    <name type="scientific">Naegleria lovaniensis</name>
    <name type="common">Amoeba</name>
    <dbReference type="NCBI Taxonomy" id="51637"/>
    <lineage>
        <taxon>Eukaryota</taxon>
        <taxon>Discoba</taxon>
        <taxon>Heterolobosea</taxon>
        <taxon>Tetramitia</taxon>
        <taxon>Eutetramitia</taxon>
        <taxon>Vahlkampfiidae</taxon>
        <taxon>Naegleria</taxon>
    </lineage>
</organism>